<protein>
    <submittedName>
        <fullName evidence="5">Helix-turn-helix domain-containing protein</fullName>
    </submittedName>
</protein>
<evidence type="ECO:0000256" key="2">
    <source>
        <dbReference type="ARBA" id="ARBA00023125"/>
    </source>
</evidence>
<organism evidence="5 6">
    <name type="scientific">Microvirga makkahensis</name>
    <dbReference type="NCBI Taxonomy" id="1128670"/>
    <lineage>
        <taxon>Bacteria</taxon>
        <taxon>Pseudomonadati</taxon>
        <taxon>Pseudomonadota</taxon>
        <taxon>Alphaproteobacteria</taxon>
        <taxon>Hyphomicrobiales</taxon>
        <taxon>Methylobacteriaceae</taxon>
        <taxon>Microvirga</taxon>
    </lineage>
</organism>
<dbReference type="EMBL" id="WURB01000008">
    <property type="protein sequence ID" value="MXQ12400.1"/>
    <property type="molecule type" value="Genomic_DNA"/>
</dbReference>
<accession>A0A7X3MSX0</accession>
<dbReference type="Gene3D" id="1.10.10.10">
    <property type="entry name" value="Winged helix-like DNA-binding domain superfamily/Winged helix DNA-binding domain"/>
    <property type="match status" value="1"/>
</dbReference>
<dbReference type="CDD" id="cd00038">
    <property type="entry name" value="CAP_ED"/>
    <property type="match status" value="1"/>
</dbReference>
<keyword evidence="3" id="KW-0804">Transcription</keyword>
<evidence type="ECO:0000313" key="6">
    <source>
        <dbReference type="Proteomes" id="UP000436483"/>
    </source>
</evidence>
<evidence type="ECO:0000256" key="1">
    <source>
        <dbReference type="ARBA" id="ARBA00023015"/>
    </source>
</evidence>
<dbReference type="Proteomes" id="UP000436483">
    <property type="component" value="Unassembled WGS sequence"/>
</dbReference>
<dbReference type="AlphaFoldDB" id="A0A7X3MSX0"/>
<proteinExistence type="predicted"/>
<dbReference type="InterPro" id="IPR050397">
    <property type="entry name" value="Env_Response_Regulators"/>
</dbReference>
<dbReference type="Pfam" id="PF13545">
    <property type="entry name" value="HTH_Crp_2"/>
    <property type="match status" value="1"/>
</dbReference>
<dbReference type="SUPFAM" id="SSF46785">
    <property type="entry name" value="Winged helix' DNA-binding domain"/>
    <property type="match status" value="1"/>
</dbReference>
<dbReference type="InterPro" id="IPR000595">
    <property type="entry name" value="cNMP-bd_dom"/>
</dbReference>
<gene>
    <name evidence="5" type="ORF">GR328_13195</name>
</gene>
<keyword evidence="6" id="KW-1185">Reference proteome</keyword>
<evidence type="ECO:0000259" key="4">
    <source>
        <dbReference type="PROSITE" id="PS50042"/>
    </source>
</evidence>
<dbReference type="PROSITE" id="PS50042">
    <property type="entry name" value="CNMP_BINDING_3"/>
    <property type="match status" value="1"/>
</dbReference>
<dbReference type="InterPro" id="IPR018490">
    <property type="entry name" value="cNMP-bd_dom_sf"/>
</dbReference>
<comment type="caution">
    <text evidence="5">The sequence shown here is derived from an EMBL/GenBank/DDBJ whole genome shotgun (WGS) entry which is preliminary data.</text>
</comment>
<feature type="domain" description="Cyclic nucleotide-binding" evidence="4">
    <location>
        <begin position="12"/>
        <end position="97"/>
    </location>
</feature>
<dbReference type="SMART" id="SM00100">
    <property type="entry name" value="cNMP"/>
    <property type="match status" value="1"/>
</dbReference>
<dbReference type="GO" id="GO:0003677">
    <property type="term" value="F:DNA binding"/>
    <property type="evidence" value="ECO:0007669"/>
    <property type="project" value="UniProtKB-KW"/>
</dbReference>
<dbReference type="SUPFAM" id="SSF51206">
    <property type="entry name" value="cAMP-binding domain-like"/>
    <property type="match status" value="1"/>
</dbReference>
<keyword evidence="2" id="KW-0238">DNA-binding</keyword>
<dbReference type="GO" id="GO:0003700">
    <property type="term" value="F:DNA-binding transcription factor activity"/>
    <property type="evidence" value="ECO:0007669"/>
    <property type="project" value="TreeGrafter"/>
</dbReference>
<reference evidence="5 6" key="1">
    <citation type="submission" date="2019-12" db="EMBL/GenBank/DDBJ databases">
        <authorList>
            <person name="Yuan C.-G."/>
        </authorList>
    </citation>
    <scope>NUCLEOTIDE SEQUENCE [LARGE SCALE GENOMIC DNA]</scope>
    <source>
        <strain evidence="5 6">KCTC 23863</strain>
    </source>
</reference>
<dbReference type="RefSeq" id="WP_160884979.1">
    <property type="nucleotide sequence ID" value="NZ_WURB01000008.1"/>
</dbReference>
<dbReference type="InterPro" id="IPR012318">
    <property type="entry name" value="HTH_CRP"/>
</dbReference>
<dbReference type="OrthoDB" id="7506088at2"/>
<dbReference type="InterPro" id="IPR014710">
    <property type="entry name" value="RmlC-like_jellyroll"/>
</dbReference>
<dbReference type="PANTHER" id="PTHR24567">
    <property type="entry name" value="CRP FAMILY TRANSCRIPTIONAL REGULATORY PROTEIN"/>
    <property type="match status" value="1"/>
</dbReference>
<evidence type="ECO:0000256" key="3">
    <source>
        <dbReference type="ARBA" id="ARBA00023163"/>
    </source>
</evidence>
<reference evidence="5 6" key="2">
    <citation type="submission" date="2020-01" db="EMBL/GenBank/DDBJ databases">
        <title>Microvirga sp. nov., an arsenate reduction bacterium isolated from Tibet hotspring sediments.</title>
        <authorList>
            <person name="Xian W.-D."/>
            <person name="Li W.-J."/>
        </authorList>
    </citation>
    <scope>NUCLEOTIDE SEQUENCE [LARGE SCALE GENOMIC DNA]</scope>
    <source>
        <strain evidence="5 6">KCTC 23863</strain>
    </source>
</reference>
<dbReference type="InterPro" id="IPR036388">
    <property type="entry name" value="WH-like_DNA-bd_sf"/>
</dbReference>
<dbReference type="GO" id="GO:0005829">
    <property type="term" value="C:cytosol"/>
    <property type="evidence" value="ECO:0007669"/>
    <property type="project" value="TreeGrafter"/>
</dbReference>
<dbReference type="Gene3D" id="2.60.120.10">
    <property type="entry name" value="Jelly Rolls"/>
    <property type="match status" value="1"/>
</dbReference>
<sequence length="239" mass="26372">MTASPSTVRNRLLRAMAPDDFARLKPHLEPVTLGVKQVLVEANEPIEYVHFLEAGLASVVAISPDNERLEVGHIGREGMTGEPILLTVDHTPHQTFIQVAGSGLRMRAEDLSAAMEASPSLKAILLRWVQVLMIQTAQSALANGRYAIQERLARWLLMCHDRLDGDDLPLTHEFLSLMLGVRRSGVTEALHVLEGVKIVRTSRGRIHLLDRARLAEIAGDCYGLPEAEYARLIGLPLNN</sequence>
<evidence type="ECO:0000313" key="5">
    <source>
        <dbReference type="EMBL" id="MXQ12400.1"/>
    </source>
</evidence>
<dbReference type="PANTHER" id="PTHR24567:SF74">
    <property type="entry name" value="HTH-TYPE TRANSCRIPTIONAL REGULATOR ARCR"/>
    <property type="match status" value="1"/>
</dbReference>
<name>A0A7X3MSX0_9HYPH</name>
<keyword evidence="1" id="KW-0805">Transcription regulation</keyword>
<dbReference type="InterPro" id="IPR036390">
    <property type="entry name" value="WH_DNA-bd_sf"/>
</dbReference>